<feature type="region of interest" description="Disordered" evidence="3">
    <location>
        <begin position="1"/>
        <end position="128"/>
    </location>
</feature>
<dbReference type="EMBL" id="CANHGI010000003">
    <property type="protein sequence ID" value="CAI5444549.1"/>
    <property type="molecule type" value="Genomic_DNA"/>
</dbReference>
<comment type="similarity">
    <text evidence="1">Belongs to the metallo-dependent hydrolases superfamily. TatD-type hydrolase family.</text>
</comment>
<feature type="compositionally biased region" description="Polar residues" evidence="3">
    <location>
        <begin position="1"/>
        <end position="30"/>
    </location>
</feature>
<evidence type="ECO:0000313" key="5">
    <source>
        <dbReference type="Proteomes" id="UP001152747"/>
    </source>
</evidence>
<dbReference type="Proteomes" id="UP001152747">
    <property type="component" value="Unassembled WGS sequence"/>
</dbReference>
<evidence type="ECO:0000313" key="4">
    <source>
        <dbReference type="EMBL" id="CAI5444549.1"/>
    </source>
</evidence>
<dbReference type="Pfam" id="PF01026">
    <property type="entry name" value="TatD_DNase"/>
    <property type="match status" value="1"/>
</dbReference>
<dbReference type="CDD" id="cd01310">
    <property type="entry name" value="TatD_DNAse"/>
    <property type="match status" value="1"/>
</dbReference>
<organism evidence="4 5">
    <name type="scientific">Caenorhabditis angaria</name>
    <dbReference type="NCBI Taxonomy" id="860376"/>
    <lineage>
        <taxon>Eukaryota</taxon>
        <taxon>Metazoa</taxon>
        <taxon>Ecdysozoa</taxon>
        <taxon>Nematoda</taxon>
        <taxon>Chromadorea</taxon>
        <taxon>Rhabditida</taxon>
        <taxon>Rhabditina</taxon>
        <taxon>Rhabditomorpha</taxon>
        <taxon>Rhabditoidea</taxon>
        <taxon>Rhabditidae</taxon>
        <taxon>Peloderinae</taxon>
        <taxon>Caenorhabditis</taxon>
    </lineage>
</organism>
<gene>
    <name evidence="4" type="ORF">CAMP_LOCUS7186</name>
</gene>
<dbReference type="InterPro" id="IPR032466">
    <property type="entry name" value="Metal_Hydrolase"/>
</dbReference>
<dbReference type="PROSITE" id="PS01137">
    <property type="entry name" value="TATD_1"/>
    <property type="match status" value="1"/>
</dbReference>
<dbReference type="Gene3D" id="3.20.20.140">
    <property type="entry name" value="Metal-dependent hydrolases"/>
    <property type="match status" value="1"/>
</dbReference>
<comment type="caution">
    <text evidence="4">The sequence shown here is derived from an EMBL/GenBank/DDBJ whole genome shotgun (WGS) entry which is preliminary data.</text>
</comment>
<keyword evidence="5" id="KW-1185">Reference proteome</keyword>
<evidence type="ECO:0000256" key="2">
    <source>
        <dbReference type="ARBA" id="ARBA00022801"/>
    </source>
</evidence>
<accession>A0A9P1MY43</accession>
<dbReference type="PANTHER" id="PTHR46363:SF1">
    <property type="entry name" value="DEOXYRIBONUCLEASE TATDN2-RELATED"/>
    <property type="match status" value="1"/>
</dbReference>
<reference evidence="4" key="1">
    <citation type="submission" date="2022-11" db="EMBL/GenBank/DDBJ databases">
        <authorList>
            <person name="Kikuchi T."/>
        </authorList>
    </citation>
    <scope>NUCLEOTIDE SEQUENCE</scope>
    <source>
        <strain evidence="4">PS1010</strain>
    </source>
</reference>
<protein>
    <submittedName>
        <fullName evidence="4">Uncharacterized protein</fullName>
    </submittedName>
</protein>
<evidence type="ECO:0000256" key="1">
    <source>
        <dbReference type="ARBA" id="ARBA00009275"/>
    </source>
</evidence>
<dbReference type="PANTHER" id="PTHR46363">
    <property type="entry name" value="DEOXYRIBONUCLEASE TATDN2-RELATED"/>
    <property type="match status" value="1"/>
</dbReference>
<dbReference type="PROSITE" id="PS01091">
    <property type="entry name" value="TATD_3"/>
    <property type="match status" value="1"/>
</dbReference>
<keyword evidence="2" id="KW-0378">Hydrolase</keyword>
<evidence type="ECO:0000256" key="3">
    <source>
        <dbReference type="SAM" id="MobiDB-lite"/>
    </source>
</evidence>
<dbReference type="InterPro" id="IPR018228">
    <property type="entry name" value="DNase_TatD-rel_CS"/>
</dbReference>
<dbReference type="OrthoDB" id="5850839at2759"/>
<dbReference type="InterPro" id="IPR001130">
    <property type="entry name" value="TatD-like"/>
</dbReference>
<name>A0A9P1MY43_9PELO</name>
<dbReference type="SUPFAM" id="SSF51556">
    <property type="entry name" value="Metallo-dependent hydrolases"/>
    <property type="match status" value="1"/>
</dbReference>
<proteinExistence type="inferred from homology"/>
<sequence>MYQDSQPKSRTESYNPPNERNSEQGSLTSKEITEGVGTINIGGRKSSESIDMRKIRESKETRNPSVEFLPRVLSKEENPKNEERKQENHQNDRPIRRQISMSDKPRTSPYKRSNRDIESNSSAGSSSMKKTTIEFSLKDFSNLSYPYIDSHCHVDLIFNKFKCESEEGLSTWMSKYPRSFNKSFIGCIPNFIEPHLFVKDESTEKDEFDMKWIIKELDSNPLYLGATFGCHPHQVKRWSEKEIFWETLEKILIDKRFRCIAVGECGIDLYKCESSLDQQKSAFRRQIQLALKYDMALVIHCRTGRNGDAEAECLQILKEELKGQLRRYLRIHRHCYMENWENAKKWIEICPNIVFGFTPAVFNFSGSQLEAIRNIPLDRIILETDAPYFVPSMFKDYLQWVNLPGTAASTALQIAKVKNIPVGELMRHALLNTRRTYSL</sequence>
<feature type="compositionally biased region" description="Basic and acidic residues" evidence="3">
    <location>
        <begin position="45"/>
        <end position="62"/>
    </location>
</feature>
<dbReference type="AlphaFoldDB" id="A0A9P1MY43"/>
<feature type="compositionally biased region" description="Basic and acidic residues" evidence="3">
    <location>
        <begin position="73"/>
        <end position="95"/>
    </location>
</feature>
<dbReference type="GO" id="GO:0016788">
    <property type="term" value="F:hydrolase activity, acting on ester bonds"/>
    <property type="evidence" value="ECO:0007669"/>
    <property type="project" value="InterPro"/>
</dbReference>